<evidence type="ECO:0000313" key="2">
    <source>
        <dbReference type="Proteomes" id="UP000274630"/>
    </source>
</evidence>
<evidence type="ECO:0008006" key="3">
    <source>
        <dbReference type="Google" id="ProtNLM"/>
    </source>
</evidence>
<dbReference type="Proteomes" id="UP000274630">
    <property type="component" value="Chromosome"/>
</dbReference>
<dbReference type="PROSITE" id="PS51257">
    <property type="entry name" value="PROKAR_LIPOPROTEIN"/>
    <property type="match status" value="1"/>
</dbReference>
<sequence length="227" mass="26780">MQSGLKVKLILFFCCVVCSCEINYPEIKEVDYKVNYYFTENRLDYSMSFDFAIKVLNPKDVFKLSIENKDTSEFIQVINSNHSSFFIDSILGKDILYCRDLRFNFFDETFEDFTSCIRLFDKGMRVYSRELVISLGMSKYDLDDVHNYVYKFKDMAMLNKLSNSKVFFVKTFKDKVYSVSSVVRIDSIDALEVDKTLDNYISFYYVEKNSNLFFKVNLKDQIGPTRT</sequence>
<dbReference type="EMBL" id="CP028872">
    <property type="protein sequence ID" value="AZA26905.1"/>
    <property type="molecule type" value="Genomic_DNA"/>
</dbReference>
<gene>
    <name evidence="1" type="ORF">DB299_03240</name>
</gene>
<protein>
    <recommendedName>
        <fullName evidence="3">Lipoprotein</fullName>
    </recommendedName>
</protein>
<keyword evidence="2" id="KW-1185">Reference proteome</keyword>
<organism evidence="1 2">
    <name type="scientific">Borrelia garinii subsp. bavariensis (strain ATCC BAA-2496 / DSM 23469 / PBi)</name>
    <name type="common">Borreliella bavariensis</name>
    <dbReference type="NCBI Taxonomy" id="290434"/>
    <lineage>
        <taxon>Bacteria</taxon>
        <taxon>Pseudomonadati</taxon>
        <taxon>Spirochaetota</taxon>
        <taxon>Spirochaetia</taxon>
        <taxon>Spirochaetales</taxon>
        <taxon>Borreliaceae</taxon>
        <taxon>Borreliella</taxon>
    </lineage>
</organism>
<proteinExistence type="predicted"/>
<dbReference type="RefSeq" id="WP_123771925.1">
    <property type="nucleotide sequence ID" value="NZ_CP028872.1"/>
</dbReference>
<evidence type="ECO:0000313" key="1">
    <source>
        <dbReference type="EMBL" id="AZA26905.1"/>
    </source>
</evidence>
<name>A0ABN5REG8_BORGP</name>
<accession>A0ABN5REG8</accession>
<reference evidence="2" key="1">
    <citation type="submission" date="2018-04" db="EMBL/GenBank/DDBJ databases">
        <title>Whole Genome Assembly of Borrelia bavariensis PBi.</title>
        <authorList>
            <person name="Margos G."/>
        </authorList>
    </citation>
    <scope>NUCLEOTIDE SEQUENCE [LARGE SCALE GENOMIC DNA]</scope>
    <source>
        <strain evidence="2">PBi</strain>
    </source>
</reference>